<reference evidence="1 2" key="1">
    <citation type="submission" date="2018-01" db="EMBL/GenBank/DDBJ databases">
        <title>Metagenomic assembled genomes from two thermal pools in the Uzon Caldera, Kamchatka, Russia.</title>
        <authorList>
            <person name="Wilkins L."/>
            <person name="Ettinger C."/>
        </authorList>
    </citation>
    <scope>NUCLEOTIDE SEQUENCE [LARGE SCALE GENOMIC DNA]</scope>
    <source>
        <strain evidence="1">ARK-04</strain>
    </source>
</reference>
<proteinExistence type="predicted"/>
<protein>
    <submittedName>
        <fullName evidence="1">Uncharacterized protein</fullName>
    </submittedName>
</protein>
<comment type="caution">
    <text evidence="1">The sequence shown here is derived from an EMBL/GenBank/DDBJ whole genome shotgun (WGS) entry which is preliminary data.</text>
</comment>
<gene>
    <name evidence="1" type="ORF">C0169_07035</name>
</gene>
<evidence type="ECO:0000313" key="2">
    <source>
        <dbReference type="Proteomes" id="UP000235619"/>
    </source>
</evidence>
<evidence type="ECO:0000313" key="1">
    <source>
        <dbReference type="EMBL" id="PMP94045.1"/>
    </source>
</evidence>
<accession>A0A2N7Q7E4</accession>
<organism evidence="1 2">
    <name type="scientific">Thermodesulfobacterium geofontis</name>
    <dbReference type="NCBI Taxonomy" id="1295609"/>
    <lineage>
        <taxon>Bacteria</taxon>
        <taxon>Pseudomonadati</taxon>
        <taxon>Thermodesulfobacteriota</taxon>
        <taxon>Thermodesulfobacteria</taxon>
        <taxon>Thermodesulfobacteriales</taxon>
        <taxon>Thermodesulfobacteriaceae</taxon>
        <taxon>Thermodesulfobacterium</taxon>
    </lineage>
</organism>
<sequence>MKKILALVVFLFVFVFSLEAKAEELPWKPLEEKSSPPTQKESPFKLPEPLPEFDGIYIITTDGYIELKLEQGVYDSLCILRSYARYSFSPDAFYSIPMK</sequence>
<feature type="non-terminal residue" evidence="1">
    <location>
        <position position="99"/>
    </location>
</feature>
<dbReference type="EMBL" id="PNJD01000428">
    <property type="protein sequence ID" value="PMP94045.1"/>
    <property type="molecule type" value="Genomic_DNA"/>
</dbReference>
<name>A0A2N7Q7E4_9BACT</name>
<dbReference type="Proteomes" id="UP000235619">
    <property type="component" value="Unassembled WGS sequence"/>
</dbReference>
<dbReference type="AlphaFoldDB" id="A0A2N7Q7E4"/>